<dbReference type="OrthoDB" id="241129at2157"/>
<dbReference type="GO" id="GO:0016872">
    <property type="term" value="F:intramolecular lyase activity"/>
    <property type="evidence" value="ECO:0007669"/>
    <property type="project" value="InterPro"/>
</dbReference>
<dbReference type="Pfam" id="PF18916">
    <property type="entry name" value="Lycopene_cyc"/>
    <property type="match status" value="2"/>
</dbReference>
<evidence type="ECO:0000256" key="2">
    <source>
        <dbReference type="ARBA" id="ARBA00004829"/>
    </source>
</evidence>
<accession>A0A368N7P8</accession>
<evidence type="ECO:0000259" key="9">
    <source>
        <dbReference type="Pfam" id="PF18916"/>
    </source>
</evidence>
<evidence type="ECO:0000256" key="7">
    <source>
        <dbReference type="ARBA" id="ARBA00023235"/>
    </source>
</evidence>
<evidence type="ECO:0000256" key="6">
    <source>
        <dbReference type="ARBA" id="ARBA00023136"/>
    </source>
</evidence>
<protein>
    <submittedName>
        <fullName evidence="10">Lycopene cyclase domain-containing protein</fullName>
    </submittedName>
</protein>
<keyword evidence="3 8" id="KW-0812">Transmembrane</keyword>
<keyword evidence="5 8" id="KW-1133">Transmembrane helix</keyword>
<comment type="pathway">
    <text evidence="2">Carotenoid biosynthesis.</text>
</comment>
<evidence type="ECO:0000313" key="11">
    <source>
        <dbReference type="Proteomes" id="UP000252189"/>
    </source>
</evidence>
<feature type="domain" description="Lycopene cyclase" evidence="9">
    <location>
        <begin position="45"/>
        <end position="91"/>
    </location>
</feature>
<evidence type="ECO:0000256" key="3">
    <source>
        <dbReference type="ARBA" id="ARBA00022692"/>
    </source>
</evidence>
<feature type="transmembrane region" description="Helical" evidence="8">
    <location>
        <begin position="173"/>
        <end position="197"/>
    </location>
</feature>
<dbReference type="AlphaFoldDB" id="A0A368N7P8"/>
<dbReference type="EMBL" id="QPHM01000001">
    <property type="protein sequence ID" value="RCU46607.1"/>
    <property type="molecule type" value="Genomic_DNA"/>
</dbReference>
<feature type="transmembrane region" description="Helical" evidence="8">
    <location>
        <begin position="80"/>
        <end position="100"/>
    </location>
</feature>
<dbReference type="NCBIfam" id="TIGR03462">
    <property type="entry name" value="CarR_dom_SF"/>
    <property type="match status" value="2"/>
</dbReference>
<name>A0A368N7P8_9EURY</name>
<evidence type="ECO:0000256" key="5">
    <source>
        <dbReference type="ARBA" id="ARBA00022989"/>
    </source>
</evidence>
<feature type="transmembrane region" description="Helical" evidence="8">
    <location>
        <begin position="6"/>
        <end position="28"/>
    </location>
</feature>
<comment type="caution">
    <text evidence="10">The sequence shown here is derived from an EMBL/GenBank/DDBJ whole genome shotgun (WGS) entry which is preliminary data.</text>
</comment>
<keyword evidence="6 8" id="KW-0472">Membrane</keyword>
<dbReference type="Proteomes" id="UP000252189">
    <property type="component" value="Unassembled WGS sequence"/>
</dbReference>
<keyword evidence="4" id="KW-0125">Carotenoid biosynthesis</keyword>
<sequence length="264" mass="28059">MIPPVDSSYLVFLGCAVGVPTLVVALLAWRLGGLRTPTDVAGVGALVLIAFGYTFVWDGYLIERGVWWYGNGVVTARVGVIPLGELAFFALQTALTGCWLHAIDPPVEPTRPATASARPVGLLVIAALELAGLVLSYTTAGYYLGYILLWGCPILGFLWVLGGPLVRRRRRSAAVAILVPTAYLWTIDRVAIGRGLWTISPTHSTGVAVAGLPVEEMVFFLVTNTLIVFGLLLYRWVIGRAERDGLVAGLVGLFPRGGGGAAAE</sequence>
<evidence type="ECO:0000313" key="10">
    <source>
        <dbReference type="EMBL" id="RCU46607.1"/>
    </source>
</evidence>
<feature type="transmembrane region" description="Helical" evidence="8">
    <location>
        <begin position="143"/>
        <end position="161"/>
    </location>
</feature>
<feature type="domain" description="Lycopene cyclase" evidence="9">
    <location>
        <begin position="156"/>
        <end position="228"/>
    </location>
</feature>
<feature type="transmembrane region" description="Helical" evidence="8">
    <location>
        <begin position="40"/>
        <end position="60"/>
    </location>
</feature>
<dbReference type="GO" id="GO:0016020">
    <property type="term" value="C:membrane"/>
    <property type="evidence" value="ECO:0007669"/>
    <property type="project" value="UniProtKB-SubCell"/>
</dbReference>
<keyword evidence="11" id="KW-1185">Reference proteome</keyword>
<dbReference type="InterPro" id="IPR017825">
    <property type="entry name" value="Lycopene_cyclase_dom"/>
</dbReference>
<dbReference type="RefSeq" id="WP_114448160.1">
    <property type="nucleotide sequence ID" value="NZ_QPHM01000001.1"/>
</dbReference>
<comment type="subcellular location">
    <subcellularLocation>
        <location evidence="1">Membrane</location>
        <topology evidence="1">Multi-pass membrane protein</topology>
    </subcellularLocation>
</comment>
<evidence type="ECO:0000256" key="4">
    <source>
        <dbReference type="ARBA" id="ARBA00022746"/>
    </source>
</evidence>
<evidence type="ECO:0000256" key="1">
    <source>
        <dbReference type="ARBA" id="ARBA00004141"/>
    </source>
</evidence>
<gene>
    <name evidence="10" type="ORF">DU504_04375</name>
</gene>
<dbReference type="GO" id="GO:0016117">
    <property type="term" value="P:carotenoid biosynthetic process"/>
    <property type="evidence" value="ECO:0007669"/>
    <property type="project" value="UniProtKB-KW"/>
</dbReference>
<proteinExistence type="predicted"/>
<evidence type="ECO:0000256" key="8">
    <source>
        <dbReference type="SAM" id="Phobius"/>
    </source>
</evidence>
<dbReference type="GO" id="GO:0045436">
    <property type="term" value="F:lycopene beta cyclase activity"/>
    <property type="evidence" value="ECO:0007669"/>
    <property type="project" value="UniProtKB-ARBA"/>
</dbReference>
<keyword evidence="7" id="KW-0413">Isomerase</keyword>
<organism evidence="10 11">
    <name type="scientific">Haloplanus salinus</name>
    <dbReference type="NCBI Taxonomy" id="1126245"/>
    <lineage>
        <taxon>Archaea</taxon>
        <taxon>Methanobacteriati</taxon>
        <taxon>Methanobacteriota</taxon>
        <taxon>Stenosarchaea group</taxon>
        <taxon>Halobacteria</taxon>
        <taxon>Halobacteriales</taxon>
        <taxon>Haloferacaceae</taxon>
        <taxon>Haloplanus</taxon>
    </lineage>
</organism>
<feature type="transmembrane region" description="Helical" evidence="8">
    <location>
        <begin position="217"/>
        <end position="237"/>
    </location>
</feature>
<reference evidence="10 11" key="1">
    <citation type="submission" date="2018-07" db="EMBL/GenBank/DDBJ databases">
        <title>Genome sequences of Haloplanus salinus JCM 18368T.</title>
        <authorList>
            <person name="Kim Y.B."/>
            <person name="Roh S.W."/>
        </authorList>
    </citation>
    <scope>NUCLEOTIDE SEQUENCE [LARGE SCALE GENOMIC DNA]</scope>
    <source>
        <strain evidence="10 11">JCM 18368</strain>
    </source>
</reference>